<dbReference type="EMBL" id="BMKK01000011">
    <property type="protein sequence ID" value="GGD74514.1"/>
    <property type="molecule type" value="Genomic_DNA"/>
</dbReference>
<name>A0A917DVJ0_9BACT</name>
<keyword evidence="1" id="KW-0862">Zinc</keyword>
<evidence type="ECO:0008006" key="4">
    <source>
        <dbReference type="Google" id="ProtNLM"/>
    </source>
</evidence>
<reference evidence="2" key="2">
    <citation type="submission" date="2020-09" db="EMBL/GenBank/DDBJ databases">
        <authorList>
            <person name="Sun Q."/>
            <person name="Zhou Y."/>
        </authorList>
    </citation>
    <scope>NUCLEOTIDE SEQUENCE</scope>
    <source>
        <strain evidence="2">CGMCC 1.15958</strain>
    </source>
</reference>
<dbReference type="InterPro" id="IPR007822">
    <property type="entry name" value="LANC-like"/>
</dbReference>
<keyword evidence="1" id="KW-0479">Metal-binding</keyword>
<dbReference type="SUPFAM" id="SSF158745">
    <property type="entry name" value="LanC-like"/>
    <property type="match status" value="1"/>
</dbReference>
<dbReference type="Pfam" id="PF05147">
    <property type="entry name" value="LANC_like"/>
    <property type="match status" value="1"/>
</dbReference>
<dbReference type="PANTHER" id="PTHR12736:SF7">
    <property type="entry name" value="LANC-LIKE PROTEIN 3"/>
    <property type="match status" value="1"/>
</dbReference>
<proteinExistence type="predicted"/>
<dbReference type="AlphaFoldDB" id="A0A917DVJ0"/>
<organism evidence="2 3">
    <name type="scientific">Emticicia aquatilis</name>
    <dbReference type="NCBI Taxonomy" id="1537369"/>
    <lineage>
        <taxon>Bacteria</taxon>
        <taxon>Pseudomonadati</taxon>
        <taxon>Bacteroidota</taxon>
        <taxon>Cytophagia</taxon>
        <taxon>Cytophagales</taxon>
        <taxon>Leadbetterellaceae</taxon>
        <taxon>Emticicia</taxon>
    </lineage>
</organism>
<dbReference type="Proteomes" id="UP000609064">
    <property type="component" value="Unassembled WGS sequence"/>
</dbReference>
<dbReference type="RefSeq" id="WP_188769319.1">
    <property type="nucleotide sequence ID" value="NZ_BMKK01000011.1"/>
</dbReference>
<sequence length="403" mass="45589">MLTVKQHTPISTQSQSEKLLLIDQIADVLQNEREILSNFGYTKGLLGSAVFFYNYAKFKDEPVFAQIAESFIEDSLTRLNSNMIKNEKLGKDFAELGMFLEYAQTQDWCEFDNSEIIGYTDSYFAAFANNRLSRGDFDPYTGGLLSGHYFLHRSGEVQRINISVIIKQLEKLAVSDNNNGLYWKSKLFDDDRIYLGLSHGLAAIIVFLCSAIEKDIEIDTCQKLIVGAVNYIQSHQQSVELKGCFFPDIVGEADKGRLGLCYGDMGVIYALYRAGMVLKDEVQKKHAEALMIQTTTRKTVEANGIRDAGILYGASGVALIYDKMYRLTDNSIFDDSANEWYNSIINYQKKTSKHQSNLGFEGFFNQHFAHTNYSFMEGIAGIGTTLMQSIDRSAIFDKLIWLY</sequence>
<dbReference type="Gene3D" id="1.50.10.20">
    <property type="match status" value="1"/>
</dbReference>
<accession>A0A917DVJ0</accession>
<evidence type="ECO:0000256" key="1">
    <source>
        <dbReference type="PIRSR" id="PIRSR607822-1"/>
    </source>
</evidence>
<reference evidence="2" key="1">
    <citation type="journal article" date="2014" name="Int. J. Syst. Evol. Microbiol.">
        <title>Complete genome sequence of Corynebacterium casei LMG S-19264T (=DSM 44701T), isolated from a smear-ripened cheese.</title>
        <authorList>
            <consortium name="US DOE Joint Genome Institute (JGI-PGF)"/>
            <person name="Walter F."/>
            <person name="Albersmeier A."/>
            <person name="Kalinowski J."/>
            <person name="Ruckert C."/>
        </authorList>
    </citation>
    <scope>NUCLEOTIDE SEQUENCE</scope>
    <source>
        <strain evidence="2">CGMCC 1.15958</strain>
    </source>
</reference>
<evidence type="ECO:0000313" key="3">
    <source>
        <dbReference type="Proteomes" id="UP000609064"/>
    </source>
</evidence>
<dbReference type="PANTHER" id="PTHR12736">
    <property type="entry name" value="LANC-LIKE PROTEIN"/>
    <property type="match status" value="1"/>
</dbReference>
<dbReference type="GO" id="GO:0046872">
    <property type="term" value="F:metal ion binding"/>
    <property type="evidence" value="ECO:0007669"/>
    <property type="project" value="UniProtKB-KW"/>
</dbReference>
<dbReference type="GO" id="GO:0031179">
    <property type="term" value="P:peptide modification"/>
    <property type="evidence" value="ECO:0007669"/>
    <property type="project" value="InterPro"/>
</dbReference>
<dbReference type="PRINTS" id="PR01950">
    <property type="entry name" value="LANCSUPER"/>
</dbReference>
<protein>
    <recommendedName>
        <fullName evidence="4">Lanthionine synthetase C-like protein</fullName>
    </recommendedName>
</protein>
<evidence type="ECO:0000313" key="2">
    <source>
        <dbReference type="EMBL" id="GGD74514.1"/>
    </source>
</evidence>
<dbReference type="GO" id="GO:0005886">
    <property type="term" value="C:plasma membrane"/>
    <property type="evidence" value="ECO:0007669"/>
    <property type="project" value="TreeGrafter"/>
</dbReference>
<keyword evidence="3" id="KW-1185">Reference proteome</keyword>
<feature type="binding site" evidence="1">
    <location>
        <position position="261"/>
    </location>
    <ligand>
        <name>Zn(2+)</name>
        <dbReference type="ChEBI" id="CHEBI:29105"/>
    </ligand>
</feature>
<dbReference type="SMART" id="SM01260">
    <property type="entry name" value="LANC_like"/>
    <property type="match status" value="1"/>
</dbReference>
<gene>
    <name evidence="2" type="ORF">GCM10011514_43210</name>
</gene>
<comment type="caution">
    <text evidence="2">The sequence shown here is derived from an EMBL/GenBank/DDBJ whole genome shotgun (WGS) entry which is preliminary data.</text>
</comment>